<proteinExistence type="inferred from homology"/>
<reference evidence="4" key="1">
    <citation type="journal article" date="2021" name="Genome Biol. Evol.">
        <title>The assembled and annotated genome of the fairy-ring fungus Marasmius oreades.</title>
        <authorList>
            <person name="Hiltunen M."/>
            <person name="Ament-Velasquez S.L."/>
            <person name="Johannesson H."/>
        </authorList>
    </citation>
    <scope>NUCLEOTIDE SEQUENCE</scope>
    <source>
        <strain evidence="4">03SP1</strain>
    </source>
</reference>
<comment type="caution">
    <text evidence="4">The sequence shown here is derived from an EMBL/GenBank/DDBJ whole genome shotgun (WGS) entry which is preliminary data.</text>
</comment>
<dbReference type="Proteomes" id="UP001049176">
    <property type="component" value="Chromosome 10"/>
</dbReference>
<dbReference type="PANTHER" id="PTHR23248">
    <property type="entry name" value="PHOSPHOLIPID SCRAMBLASE-RELATED"/>
    <property type="match status" value="1"/>
</dbReference>
<evidence type="ECO:0000313" key="4">
    <source>
        <dbReference type="EMBL" id="KAG7086641.1"/>
    </source>
</evidence>
<dbReference type="RefSeq" id="XP_043003112.1">
    <property type="nucleotide sequence ID" value="XM_043159509.1"/>
</dbReference>
<organism evidence="4 5">
    <name type="scientific">Marasmius oreades</name>
    <name type="common">fairy-ring Marasmius</name>
    <dbReference type="NCBI Taxonomy" id="181124"/>
    <lineage>
        <taxon>Eukaryota</taxon>
        <taxon>Fungi</taxon>
        <taxon>Dikarya</taxon>
        <taxon>Basidiomycota</taxon>
        <taxon>Agaricomycotina</taxon>
        <taxon>Agaricomycetes</taxon>
        <taxon>Agaricomycetidae</taxon>
        <taxon>Agaricales</taxon>
        <taxon>Marasmiineae</taxon>
        <taxon>Marasmiaceae</taxon>
        <taxon>Marasmius</taxon>
    </lineage>
</organism>
<dbReference type="AlphaFoldDB" id="A0A9P7UN89"/>
<feature type="compositionally biased region" description="Basic and acidic residues" evidence="3">
    <location>
        <begin position="75"/>
        <end position="89"/>
    </location>
</feature>
<dbReference type="PANTHER" id="PTHR23248:SF9">
    <property type="entry name" value="PHOSPHOLIPID SCRAMBLASE"/>
    <property type="match status" value="1"/>
</dbReference>
<dbReference type="GeneID" id="66071658"/>
<evidence type="ECO:0000256" key="1">
    <source>
        <dbReference type="ARBA" id="ARBA00005350"/>
    </source>
</evidence>
<dbReference type="GO" id="GO:0005886">
    <property type="term" value="C:plasma membrane"/>
    <property type="evidence" value="ECO:0007669"/>
    <property type="project" value="TreeGrafter"/>
</dbReference>
<dbReference type="KEGG" id="more:E1B28_002582"/>
<dbReference type="InterPro" id="IPR005552">
    <property type="entry name" value="Scramblase"/>
</dbReference>
<name>A0A9P7UN89_9AGAR</name>
<gene>
    <name evidence="4" type="ORF">E1B28_002582</name>
</gene>
<accession>A0A9P7UN89</accession>
<evidence type="ECO:0000256" key="3">
    <source>
        <dbReference type="SAM" id="MobiDB-lite"/>
    </source>
</evidence>
<dbReference type="Pfam" id="PF03803">
    <property type="entry name" value="Scramblase"/>
    <property type="match status" value="1"/>
</dbReference>
<evidence type="ECO:0000313" key="5">
    <source>
        <dbReference type="Proteomes" id="UP001049176"/>
    </source>
</evidence>
<feature type="region of interest" description="Disordered" evidence="3">
    <location>
        <begin position="42"/>
        <end position="103"/>
    </location>
</feature>
<dbReference type="GO" id="GO:0017128">
    <property type="term" value="F:phospholipid scramblase activity"/>
    <property type="evidence" value="ECO:0007669"/>
    <property type="project" value="InterPro"/>
</dbReference>
<comment type="similarity">
    <text evidence="1 2">Belongs to the phospholipid scramblase family.</text>
</comment>
<protein>
    <recommendedName>
        <fullName evidence="2">Phospholipid scramblase</fullName>
    </recommendedName>
</protein>
<evidence type="ECO:0000256" key="2">
    <source>
        <dbReference type="RuleBase" id="RU363116"/>
    </source>
</evidence>
<keyword evidence="5" id="KW-1185">Reference proteome</keyword>
<sequence length="376" mass="42743">MLYRDLLLRVTTIPLSRCNSIGMFHYHRLLSSSRSRSRGYAISRFPTSRRPVGSGRSRTGHETTANQTKDFAQAEDAHTHSSESVRSEQEPPLGRSQNIDTSTGYSTESLTRLLSQDILVVERQIEMLNIFIGFEQTNKYSINSIDGTPLGFIAEEPGGLLSSLSRQVFATHRPFRALIMDTEGNPILWIRRPFAWINSRMYSQRPSETQETTADGVPILDTFGEVQQIWHPWRRRYDLFLRESSERILSVANEPQPEPQPSTFSQFATVDAPFLAWSFALRDARDEEIAFIGREFRGLGREIFTDTGQYYVSFGPRPDLPTANEGGASPSRQTVVRNLTLDERALVLALAVNIDFDYFSRHSGHHGSLFTFTPWE</sequence>
<dbReference type="EMBL" id="CM032190">
    <property type="protein sequence ID" value="KAG7086641.1"/>
    <property type="molecule type" value="Genomic_DNA"/>
</dbReference>
<dbReference type="OrthoDB" id="191150at2759"/>